<gene>
    <name evidence="1" type="ORF">DW172_16300</name>
</gene>
<proteinExistence type="predicted"/>
<dbReference type="EMBL" id="QRKN01000028">
    <property type="protein sequence ID" value="RHI16443.1"/>
    <property type="molecule type" value="Genomic_DNA"/>
</dbReference>
<reference evidence="1 2" key="1">
    <citation type="submission" date="2018-08" db="EMBL/GenBank/DDBJ databases">
        <title>A genome reference for cultivated species of the human gut microbiota.</title>
        <authorList>
            <person name="Zou Y."/>
            <person name="Xue W."/>
            <person name="Luo G."/>
        </authorList>
    </citation>
    <scope>NUCLEOTIDE SEQUENCE [LARGE SCALE GENOMIC DNA]</scope>
    <source>
        <strain evidence="1 2">AM16-11</strain>
    </source>
</reference>
<protein>
    <submittedName>
        <fullName evidence="1">Uncharacterized protein</fullName>
    </submittedName>
</protein>
<dbReference type="Proteomes" id="UP000285865">
    <property type="component" value="Unassembled WGS sequence"/>
</dbReference>
<evidence type="ECO:0000313" key="1">
    <source>
        <dbReference type="EMBL" id="RHI16443.1"/>
    </source>
</evidence>
<accession>A0A414ZH62</accession>
<evidence type="ECO:0000313" key="2">
    <source>
        <dbReference type="Proteomes" id="UP000285865"/>
    </source>
</evidence>
<sequence length="105" mass="12224">YPIRAKTREKDTYIEFSIAESLENKGKLRKLIDNSQFVVNIYILLFRKKQFRLSPRISPISEGTISDFMTGLHSLSFLWSFIEKNRGLRTLHTIPMMGIAAHFFG</sequence>
<dbReference type="RefSeq" id="WP_306757475.1">
    <property type="nucleotide sequence ID" value="NZ_QRKN01000028.1"/>
</dbReference>
<dbReference type="AlphaFoldDB" id="A0A414ZH62"/>
<name>A0A414ZH62_9FIRM</name>
<feature type="non-terminal residue" evidence="1">
    <location>
        <position position="1"/>
    </location>
</feature>
<comment type="caution">
    <text evidence="1">The sequence shown here is derived from an EMBL/GenBank/DDBJ whole genome shotgun (WGS) entry which is preliminary data.</text>
</comment>
<organism evidence="1 2">
    <name type="scientific">Agathobacter rectalis</name>
    <dbReference type="NCBI Taxonomy" id="39491"/>
    <lineage>
        <taxon>Bacteria</taxon>
        <taxon>Bacillati</taxon>
        <taxon>Bacillota</taxon>
        <taxon>Clostridia</taxon>
        <taxon>Lachnospirales</taxon>
        <taxon>Lachnospiraceae</taxon>
        <taxon>Agathobacter</taxon>
    </lineage>
</organism>